<organism evidence="3 4">
    <name type="scientific">Roseomonas fluvialis</name>
    <dbReference type="NCBI Taxonomy" id="1750527"/>
    <lineage>
        <taxon>Bacteria</taxon>
        <taxon>Pseudomonadati</taxon>
        <taxon>Pseudomonadota</taxon>
        <taxon>Alphaproteobacteria</taxon>
        <taxon>Acetobacterales</taxon>
        <taxon>Roseomonadaceae</taxon>
        <taxon>Roseomonas</taxon>
    </lineage>
</organism>
<name>A0ABM7YA25_9PROT</name>
<reference evidence="3 4" key="1">
    <citation type="journal article" date="2016" name="Microbes Environ.">
        <title>Phylogenetically diverse aerobic anoxygenic phototrophic bacteria isolated from epilithic biofilms in Tama river, Japan.</title>
        <authorList>
            <person name="Hirose S."/>
            <person name="Matsuura K."/>
            <person name="Haruta S."/>
        </authorList>
    </citation>
    <scope>NUCLEOTIDE SEQUENCE [LARGE SCALE GENOMIC DNA]</scope>
    <source>
        <strain evidence="3 4">S08</strain>
    </source>
</reference>
<feature type="compositionally biased region" description="Low complexity" evidence="1">
    <location>
        <begin position="116"/>
        <end position="132"/>
    </location>
</feature>
<proteinExistence type="predicted"/>
<evidence type="ECO:0000313" key="4">
    <source>
        <dbReference type="Proteomes" id="UP000831327"/>
    </source>
</evidence>
<evidence type="ECO:0000313" key="3">
    <source>
        <dbReference type="EMBL" id="BDG74860.1"/>
    </source>
</evidence>
<dbReference type="EMBL" id="AP025637">
    <property type="protein sequence ID" value="BDG74860.1"/>
    <property type="molecule type" value="Genomic_DNA"/>
</dbReference>
<accession>A0ABM7YA25</accession>
<feature type="region of interest" description="Disordered" evidence="1">
    <location>
        <begin position="65"/>
        <end position="91"/>
    </location>
</feature>
<feature type="chain" id="PRO_5047433492" evidence="2">
    <location>
        <begin position="23"/>
        <end position="132"/>
    </location>
</feature>
<sequence length="132" mass="13832">MRSFPAAAALLLALAACEAPPAAPTGARPATAAPSAPAPADPEVDRLGLDLGIAMITQQCEDPAIQRQATRTRDAVLTRTSQISGQDRRRGEEIWAEAEAVMARQARRPGAPECQRALPALRDAEAAARAGR</sequence>
<dbReference type="RefSeq" id="WP_244409023.1">
    <property type="nucleotide sequence ID" value="NZ_AP025637.1"/>
</dbReference>
<keyword evidence="4" id="KW-1185">Reference proteome</keyword>
<feature type="signal peptide" evidence="2">
    <location>
        <begin position="1"/>
        <end position="22"/>
    </location>
</feature>
<protein>
    <submittedName>
        <fullName evidence="3">Uncharacterized protein</fullName>
    </submittedName>
</protein>
<dbReference type="PROSITE" id="PS51257">
    <property type="entry name" value="PROKAR_LIPOPROTEIN"/>
    <property type="match status" value="1"/>
</dbReference>
<dbReference type="Proteomes" id="UP000831327">
    <property type="component" value="Chromosome"/>
</dbReference>
<gene>
    <name evidence="3" type="ORF">Rmf_47890</name>
</gene>
<feature type="compositionally biased region" description="Low complexity" evidence="1">
    <location>
        <begin position="21"/>
        <end position="35"/>
    </location>
</feature>
<evidence type="ECO:0000256" key="2">
    <source>
        <dbReference type="SAM" id="SignalP"/>
    </source>
</evidence>
<evidence type="ECO:0000256" key="1">
    <source>
        <dbReference type="SAM" id="MobiDB-lite"/>
    </source>
</evidence>
<feature type="region of interest" description="Disordered" evidence="1">
    <location>
        <begin position="21"/>
        <end position="44"/>
    </location>
</feature>
<keyword evidence="2" id="KW-0732">Signal</keyword>
<feature type="region of interest" description="Disordered" evidence="1">
    <location>
        <begin position="106"/>
        <end position="132"/>
    </location>
</feature>